<dbReference type="AlphaFoldDB" id="A0A934T2R8"/>
<dbReference type="EMBL" id="JAEPBG010000018">
    <property type="protein sequence ID" value="MBK4738224.1"/>
    <property type="molecule type" value="Genomic_DNA"/>
</dbReference>
<keyword evidence="6" id="KW-0411">Iron-sulfur</keyword>
<evidence type="ECO:0000259" key="7">
    <source>
        <dbReference type="PROSITE" id="PS51918"/>
    </source>
</evidence>
<dbReference type="PANTHER" id="PTHR11228:SF7">
    <property type="entry name" value="PQQA PEPTIDE CYCLASE"/>
    <property type="match status" value="1"/>
</dbReference>
<dbReference type="Pfam" id="PF13186">
    <property type="entry name" value="SPASM"/>
    <property type="match status" value="1"/>
</dbReference>
<dbReference type="CDD" id="cd01335">
    <property type="entry name" value="Radical_SAM"/>
    <property type="match status" value="1"/>
</dbReference>
<comment type="cofactor">
    <cofactor evidence="1">
        <name>[4Fe-4S] cluster</name>
        <dbReference type="ChEBI" id="CHEBI:49883"/>
    </cofactor>
</comment>
<evidence type="ECO:0000256" key="3">
    <source>
        <dbReference type="ARBA" id="ARBA00022691"/>
    </source>
</evidence>
<keyword evidence="4" id="KW-0479">Metal-binding</keyword>
<dbReference type="InterPro" id="IPR006638">
    <property type="entry name" value="Elp3/MiaA/NifB-like_rSAM"/>
</dbReference>
<dbReference type="SUPFAM" id="SSF102114">
    <property type="entry name" value="Radical SAM enzymes"/>
    <property type="match status" value="1"/>
</dbReference>
<dbReference type="PANTHER" id="PTHR11228">
    <property type="entry name" value="RADICAL SAM DOMAIN PROTEIN"/>
    <property type="match status" value="1"/>
</dbReference>
<sequence length="336" mass="37375">MRDDVALPRFVQIEPVGQCNLRCRMCPIAFRPESAPGHPAATMDVDVFKRLIDEFGAIEELHLQGMGEPMMHPRFFEMVSYAAGRGIRVSTNTNMTLMTEARAAKCVSSGLDTLHASLDAAEAEAYEAIRLRASFTKVLRNLRRIVAAKEAAASALPHVKLVAVVMRRNLTQLPALVRLAAREGVESLSVQHLCHDFAESSLPEQYKPMRAFIDEETLLQDERERIAMHFDAARIEAQRLGIELRLPNLTPRQHAPDVPGPKRCDWPWRGAYVSYDGSAMPCCMVATPDRINFGNMAREGVAQVWNNTAYGEFRAALSSDTPPEVCSSCAVYRGTF</sequence>
<evidence type="ECO:0000256" key="1">
    <source>
        <dbReference type="ARBA" id="ARBA00001966"/>
    </source>
</evidence>
<dbReference type="PROSITE" id="PS51918">
    <property type="entry name" value="RADICAL_SAM"/>
    <property type="match status" value="1"/>
</dbReference>
<name>A0A934T2R8_9BURK</name>
<protein>
    <submittedName>
        <fullName evidence="8">Radical SAM protein</fullName>
    </submittedName>
</protein>
<evidence type="ECO:0000256" key="2">
    <source>
        <dbReference type="ARBA" id="ARBA00022485"/>
    </source>
</evidence>
<comment type="caution">
    <text evidence="8">The sequence shown here is derived from an EMBL/GenBank/DDBJ whole genome shotgun (WGS) entry which is preliminary data.</text>
</comment>
<evidence type="ECO:0000256" key="4">
    <source>
        <dbReference type="ARBA" id="ARBA00022723"/>
    </source>
</evidence>
<reference evidence="8" key="1">
    <citation type="submission" date="2021-01" db="EMBL/GenBank/DDBJ databases">
        <title>Genome sequence of strain Noviherbaspirillum sp. DKR-6.</title>
        <authorList>
            <person name="Chaudhary D.K."/>
        </authorList>
    </citation>
    <scope>NUCLEOTIDE SEQUENCE</scope>
    <source>
        <strain evidence="8">DKR-6</strain>
    </source>
</reference>
<dbReference type="SMART" id="SM00729">
    <property type="entry name" value="Elp3"/>
    <property type="match status" value="1"/>
</dbReference>
<evidence type="ECO:0000313" key="9">
    <source>
        <dbReference type="Proteomes" id="UP000622890"/>
    </source>
</evidence>
<dbReference type="Proteomes" id="UP000622890">
    <property type="component" value="Unassembled WGS sequence"/>
</dbReference>
<dbReference type="SFLD" id="SFLDG01387">
    <property type="entry name" value="BtrN-like_SPASM_domain_contain"/>
    <property type="match status" value="1"/>
</dbReference>
<dbReference type="GO" id="GO:0051536">
    <property type="term" value="F:iron-sulfur cluster binding"/>
    <property type="evidence" value="ECO:0007669"/>
    <property type="project" value="UniProtKB-KW"/>
</dbReference>
<dbReference type="CDD" id="cd21109">
    <property type="entry name" value="SPASM"/>
    <property type="match status" value="1"/>
</dbReference>
<keyword evidence="2" id="KW-0004">4Fe-4S</keyword>
<dbReference type="InterPro" id="IPR007197">
    <property type="entry name" value="rSAM"/>
</dbReference>
<dbReference type="GO" id="GO:0003824">
    <property type="term" value="F:catalytic activity"/>
    <property type="evidence" value="ECO:0007669"/>
    <property type="project" value="InterPro"/>
</dbReference>
<evidence type="ECO:0000256" key="6">
    <source>
        <dbReference type="ARBA" id="ARBA00023014"/>
    </source>
</evidence>
<dbReference type="RefSeq" id="WP_200597246.1">
    <property type="nucleotide sequence ID" value="NZ_JAEPBG010000018.1"/>
</dbReference>
<accession>A0A934T2R8</accession>
<dbReference type="InterPro" id="IPR034391">
    <property type="entry name" value="AdoMet-like_SPASM_containing"/>
</dbReference>
<evidence type="ECO:0000313" key="8">
    <source>
        <dbReference type="EMBL" id="MBK4738224.1"/>
    </source>
</evidence>
<feature type="domain" description="Radical SAM core" evidence="7">
    <location>
        <begin position="3"/>
        <end position="236"/>
    </location>
</feature>
<dbReference type="Pfam" id="PF04055">
    <property type="entry name" value="Radical_SAM"/>
    <property type="match status" value="1"/>
</dbReference>
<keyword evidence="3" id="KW-0949">S-adenosyl-L-methionine</keyword>
<dbReference type="InterPro" id="IPR050377">
    <property type="entry name" value="Radical_SAM_PqqE_MftC-like"/>
</dbReference>
<gene>
    <name evidence="8" type="ORF">JJB74_26675</name>
</gene>
<dbReference type="SFLD" id="SFLDS00029">
    <property type="entry name" value="Radical_SAM"/>
    <property type="match status" value="1"/>
</dbReference>
<dbReference type="Gene3D" id="3.20.20.70">
    <property type="entry name" value="Aldolase class I"/>
    <property type="match status" value="1"/>
</dbReference>
<organism evidence="8 9">
    <name type="scientific">Noviherbaspirillum pedocola</name>
    <dbReference type="NCBI Taxonomy" id="2801341"/>
    <lineage>
        <taxon>Bacteria</taxon>
        <taxon>Pseudomonadati</taxon>
        <taxon>Pseudomonadota</taxon>
        <taxon>Betaproteobacteria</taxon>
        <taxon>Burkholderiales</taxon>
        <taxon>Oxalobacteraceae</taxon>
        <taxon>Noviherbaspirillum</taxon>
    </lineage>
</organism>
<dbReference type="InterPro" id="IPR013785">
    <property type="entry name" value="Aldolase_TIM"/>
</dbReference>
<proteinExistence type="predicted"/>
<evidence type="ECO:0000256" key="5">
    <source>
        <dbReference type="ARBA" id="ARBA00023004"/>
    </source>
</evidence>
<dbReference type="InterPro" id="IPR058240">
    <property type="entry name" value="rSAM_sf"/>
</dbReference>
<dbReference type="SFLD" id="SFLDG01067">
    <property type="entry name" value="SPASM/twitch_domain_containing"/>
    <property type="match status" value="1"/>
</dbReference>
<dbReference type="InterPro" id="IPR023885">
    <property type="entry name" value="4Fe4S-binding_SPASM_dom"/>
</dbReference>
<keyword evidence="9" id="KW-1185">Reference proteome</keyword>
<keyword evidence="5" id="KW-0408">Iron</keyword>
<dbReference type="GO" id="GO:0046872">
    <property type="term" value="F:metal ion binding"/>
    <property type="evidence" value="ECO:0007669"/>
    <property type="project" value="UniProtKB-KW"/>
</dbReference>